<dbReference type="InterPro" id="IPR050350">
    <property type="entry name" value="Compl-Cell_Adhes-Reg"/>
</dbReference>
<comment type="caution">
    <text evidence="7">The sequence shown here is derived from an EMBL/GenBank/DDBJ whole genome shotgun (WGS) entry which is preliminary data.</text>
</comment>
<keyword evidence="3" id="KW-1015">Disulfide bond</keyword>
<keyword evidence="1 5" id="KW-0768">Sushi</keyword>
<dbReference type="Gene3D" id="2.10.70.10">
    <property type="entry name" value="Complement Module, domain 1"/>
    <property type="match status" value="1"/>
</dbReference>
<dbReference type="OrthoDB" id="10069313at2759"/>
<dbReference type="CDD" id="cd00033">
    <property type="entry name" value="CCP"/>
    <property type="match status" value="1"/>
</dbReference>
<keyword evidence="4" id="KW-0325">Glycoprotein</keyword>
<evidence type="ECO:0000256" key="4">
    <source>
        <dbReference type="ARBA" id="ARBA00023180"/>
    </source>
</evidence>
<evidence type="ECO:0000256" key="2">
    <source>
        <dbReference type="ARBA" id="ARBA00022737"/>
    </source>
</evidence>
<comment type="caution">
    <text evidence="5">Lacks conserved residue(s) required for the propagation of feature annotation.</text>
</comment>
<dbReference type="PANTHER" id="PTHR19325">
    <property type="entry name" value="COMPLEMENT COMPONENT-RELATED SUSHI DOMAIN-CONTAINING"/>
    <property type="match status" value="1"/>
</dbReference>
<gene>
    <name evidence="7" type="ORF">GPM918_LOCUS13550</name>
    <name evidence="8" type="ORF">SRO942_LOCUS13550</name>
</gene>
<reference evidence="7" key="1">
    <citation type="submission" date="2021-02" db="EMBL/GenBank/DDBJ databases">
        <authorList>
            <person name="Nowell W R."/>
        </authorList>
    </citation>
    <scope>NUCLEOTIDE SEQUENCE</scope>
</reference>
<dbReference type="EMBL" id="CAJOBC010003130">
    <property type="protein sequence ID" value="CAF3768524.1"/>
    <property type="molecule type" value="Genomic_DNA"/>
</dbReference>
<evidence type="ECO:0000256" key="5">
    <source>
        <dbReference type="PROSITE-ProRule" id="PRU00302"/>
    </source>
</evidence>
<dbReference type="AlphaFoldDB" id="A0A814GIR5"/>
<evidence type="ECO:0000259" key="6">
    <source>
        <dbReference type="PROSITE" id="PS50923"/>
    </source>
</evidence>
<feature type="domain" description="Sushi" evidence="6">
    <location>
        <begin position="119"/>
        <end position="177"/>
    </location>
</feature>
<accession>A0A814GIR5</accession>
<organism evidence="7 9">
    <name type="scientific">Didymodactylos carnosus</name>
    <dbReference type="NCBI Taxonomy" id="1234261"/>
    <lineage>
        <taxon>Eukaryota</taxon>
        <taxon>Metazoa</taxon>
        <taxon>Spiralia</taxon>
        <taxon>Gnathifera</taxon>
        <taxon>Rotifera</taxon>
        <taxon>Eurotatoria</taxon>
        <taxon>Bdelloidea</taxon>
        <taxon>Philodinida</taxon>
        <taxon>Philodinidae</taxon>
        <taxon>Didymodactylos</taxon>
    </lineage>
</organism>
<proteinExistence type="predicted"/>
<dbReference type="Pfam" id="PF00084">
    <property type="entry name" value="Sushi"/>
    <property type="match status" value="1"/>
</dbReference>
<dbReference type="SMART" id="SM00032">
    <property type="entry name" value="CCP"/>
    <property type="match status" value="2"/>
</dbReference>
<keyword evidence="9" id="KW-1185">Reference proteome</keyword>
<keyword evidence="2" id="KW-0677">Repeat</keyword>
<evidence type="ECO:0000313" key="9">
    <source>
        <dbReference type="Proteomes" id="UP000663829"/>
    </source>
</evidence>
<evidence type="ECO:0000256" key="1">
    <source>
        <dbReference type="ARBA" id="ARBA00022659"/>
    </source>
</evidence>
<dbReference type="Proteomes" id="UP000663829">
    <property type="component" value="Unassembled WGS sequence"/>
</dbReference>
<sequence>MQYGTSIRNPLVVHLAANNLNLEQQVRTTPEHYRHRLTTKSRENYEYYTSTKSIYDFYEQSSTTSNTDLKTCVRQKNVHRNCVKPCETDENCRGPNRICVCDYNCGYSCINKGIIAEKYLCPILSPPNHGKIIYHGHSFYSKLIYECDSGFSVVGPQERICVSDGFWEPVMDVYCVRKDTTCPQPASLGYNIIVMHPRDVFRLGHGTALTCNDTNRFEMIPPITYVVCAENGRWIPSLPKSNCQIPNFGDGVVKYSTSVNGKEHLLMPGSYIGHNQTVKYQCKEREYCSETQTVQNECQQEKTIRCDNGMLSERTPRCYKALQNCQIPFNIPYFTDQNPPSTEENSVTLPPRQKAGILLKEGEYFDYICVTGYAPVTNVSCLNGQLTDWPRCEPRTCQHPGVIENGKIYVINFASSRYDMTPNISLRHGVSIQYECNQGNAIKKDMIEV</sequence>
<protein>
    <recommendedName>
        <fullName evidence="6">Sushi domain-containing protein</fullName>
    </recommendedName>
</protein>
<dbReference type="PANTHER" id="PTHR19325:SF575">
    <property type="entry name" value="LOCOMOTION-RELATED PROTEIN HIKARU GENKI"/>
    <property type="match status" value="1"/>
</dbReference>
<evidence type="ECO:0000256" key="3">
    <source>
        <dbReference type="ARBA" id="ARBA00023157"/>
    </source>
</evidence>
<dbReference type="Proteomes" id="UP000681722">
    <property type="component" value="Unassembled WGS sequence"/>
</dbReference>
<dbReference type="InterPro" id="IPR035976">
    <property type="entry name" value="Sushi/SCR/CCP_sf"/>
</dbReference>
<dbReference type="EMBL" id="CAJNOQ010003130">
    <property type="protein sequence ID" value="CAF0996958.1"/>
    <property type="molecule type" value="Genomic_DNA"/>
</dbReference>
<dbReference type="PROSITE" id="PS50923">
    <property type="entry name" value="SUSHI"/>
    <property type="match status" value="2"/>
</dbReference>
<evidence type="ECO:0000313" key="7">
    <source>
        <dbReference type="EMBL" id="CAF0996958.1"/>
    </source>
</evidence>
<name>A0A814GIR5_9BILA</name>
<evidence type="ECO:0000313" key="8">
    <source>
        <dbReference type="EMBL" id="CAF3768524.1"/>
    </source>
</evidence>
<dbReference type="SUPFAM" id="SSF57535">
    <property type="entry name" value="Complement control module/SCR domain"/>
    <property type="match status" value="1"/>
</dbReference>
<dbReference type="InterPro" id="IPR000436">
    <property type="entry name" value="Sushi_SCR_CCP_dom"/>
</dbReference>
<feature type="domain" description="Sushi" evidence="6">
    <location>
        <begin position="180"/>
        <end position="245"/>
    </location>
</feature>